<gene>
    <name evidence="12" type="ORF">K8V30_06605</name>
</gene>
<keyword evidence="7" id="KW-0460">Magnesium</keyword>
<evidence type="ECO:0000313" key="12">
    <source>
        <dbReference type="EMBL" id="HJH11337.1"/>
    </source>
</evidence>
<name>A0A921NB89_9BACL</name>
<evidence type="ECO:0000256" key="1">
    <source>
        <dbReference type="ARBA" id="ARBA00008276"/>
    </source>
</evidence>
<evidence type="ECO:0000256" key="3">
    <source>
        <dbReference type="ARBA" id="ARBA00022598"/>
    </source>
</evidence>
<comment type="caution">
    <text evidence="12">The sequence shown here is derived from an EMBL/GenBank/DDBJ whole genome shotgun (WGS) entry which is preliminary data.</text>
</comment>
<keyword evidence="3" id="KW-0436">Ligase</keyword>
<reference evidence="12" key="1">
    <citation type="journal article" date="2021" name="PeerJ">
        <title>Extensive microbial diversity within the chicken gut microbiome revealed by metagenomics and culture.</title>
        <authorList>
            <person name="Gilroy R."/>
            <person name="Ravi A."/>
            <person name="Getino M."/>
            <person name="Pursley I."/>
            <person name="Horton D.L."/>
            <person name="Alikhan N.F."/>
            <person name="Baker D."/>
            <person name="Gharbi K."/>
            <person name="Hall N."/>
            <person name="Watson M."/>
            <person name="Adriaenssens E.M."/>
            <person name="Foster-Nyarko E."/>
            <person name="Jarju S."/>
            <person name="Secka A."/>
            <person name="Antonio M."/>
            <person name="Oren A."/>
            <person name="Chaudhuri R.R."/>
            <person name="La Ragione R."/>
            <person name="Hildebrand F."/>
            <person name="Pallen M.J."/>
        </authorList>
    </citation>
    <scope>NUCLEOTIDE SEQUENCE</scope>
    <source>
        <strain evidence="12">CHK160-4876</strain>
    </source>
</reference>
<dbReference type="GO" id="GO:0004326">
    <property type="term" value="F:tetrahydrofolylpolyglutamate synthase activity"/>
    <property type="evidence" value="ECO:0007669"/>
    <property type="project" value="UniProtKB-EC"/>
</dbReference>
<dbReference type="AlphaFoldDB" id="A0A921NB89"/>
<keyword evidence="6" id="KW-0067">ATP-binding</keyword>
<reference evidence="12" key="2">
    <citation type="submission" date="2021-09" db="EMBL/GenBank/DDBJ databases">
        <authorList>
            <person name="Gilroy R."/>
        </authorList>
    </citation>
    <scope>NUCLEOTIDE SEQUENCE</scope>
    <source>
        <strain evidence="12">CHK160-4876</strain>
    </source>
</reference>
<comment type="catalytic activity">
    <reaction evidence="9">
        <text>(6S)-5,6,7,8-tetrahydrofolyl-(gamma-L-Glu)(n) + L-glutamate + ATP = (6S)-5,6,7,8-tetrahydrofolyl-(gamma-L-Glu)(n+1) + ADP + phosphate + H(+)</text>
        <dbReference type="Rhea" id="RHEA:10580"/>
        <dbReference type="Rhea" id="RHEA-COMP:14738"/>
        <dbReference type="Rhea" id="RHEA-COMP:14740"/>
        <dbReference type="ChEBI" id="CHEBI:15378"/>
        <dbReference type="ChEBI" id="CHEBI:29985"/>
        <dbReference type="ChEBI" id="CHEBI:30616"/>
        <dbReference type="ChEBI" id="CHEBI:43474"/>
        <dbReference type="ChEBI" id="CHEBI:141005"/>
        <dbReference type="ChEBI" id="CHEBI:456216"/>
        <dbReference type="EC" id="6.3.2.17"/>
    </reaction>
</comment>
<evidence type="ECO:0000256" key="7">
    <source>
        <dbReference type="ARBA" id="ARBA00022842"/>
    </source>
</evidence>
<dbReference type="PIRSF" id="PIRSF001563">
    <property type="entry name" value="Folylpolyglu_synth"/>
    <property type="match status" value="1"/>
</dbReference>
<evidence type="ECO:0000256" key="4">
    <source>
        <dbReference type="ARBA" id="ARBA00022723"/>
    </source>
</evidence>
<evidence type="ECO:0000259" key="10">
    <source>
        <dbReference type="Pfam" id="PF02875"/>
    </source>
</evidence>
<dbReference type="PANTHER" id="PTHR11136:SF0">
    <property type="entry name" value="DIHYDROFOLATE SYNTHETASE-RELATED"/>
    <property type="match status" value="1"/>
</dbReference>
<evidence type="ECO:0000259" key="11">
    <source>
        <dbReference type="Pfam" id="PF08245"/>
    </source>
</evidence>
<dbReference type="GO" id="GO:0005737">
    <property type="term" value="C:cytoplasm"/>
    <property type="evidence" value="ECO:0007669"/>
    <property type="project" value="TreeGrafter"/>
</dbReference>
<evidence type="ECO:0000256" key="5">
    <source>
        <dbReference type="ARBA" id="ARBA00022741"/>
    </source>
</evidence>
<accession>A0A921NB89</accession>
<organism evidence="12 13">
    <name type="scientific">Metalysinibacillus jejuensis</name>
    <dbReference type="NCBI Taxonomy" id="914327"/>
    <lineage>
        <taxon>Bacteria</taxon>
        <taxon>Bacillati</taxon>
        <taxon>Bacillota</taxon>
        <taxon>Bacilli</taxon>
        <taxon>Bacillales</taxon>
        <taxon>Caryophanaceae</taxon>
        <taxon>Metalysinibacillus</taxon>
    </lineage>
</organism>
<dbReference type="Gene3D" id="3.40.1190.10">
    <property type="entry name" value="Mur-like, catalytic domain"/>
    <property type="match status" value="1"/>
</dbReference>
<feature type="domain" description="Mur ligase C-terminal" evidence="10">
    <location>
        <begin position="284"/>
        <end position="386"/>
    </location>
</feature>
<evidence type="ECO:0000256" key="8">
    <source>
        <dbReference type="ARBA" id="ARBA00030592"/>
    </source>
</evidence>
<dbReference type="Gene3D" id="3.90.190.20">
    <property type="entry name" value="Mur ligase, C-terminal domain"/>
    <property type="match status" value="1"/>
</dbReference>
<dbReference type="GO" id="GO:0008841">
    <property type="term" value="F:dihydrofolate synthase activity"/>
    <property type="evidence" value="ECO:0007669"/>
    <property type="project" value="TreeGrafter"/>
</dbReference>
<keyword evidence="5" id="KW-0547">Nucleotide-binding</keyword>
<dbReference type="InterPro" id="IPR036615">
    <property type="entry name" value="Mur_ligase_C_dom_sf"/>
</dbReference>
<dbReference type="SUPFAM" id="SSF53244">
    <property type="entry name" value="MurD-like peptide ligases, peptide-binding domain"/>
    <property type="match status" value="1"/>
</dbReference>
<evidence type="ECO:0000256" key="2">
    <source>
        <dbReference type="ARBA" id="ARBA00013025"/>
    </source>
</evidence>
<dbReference type="Pfam" id="PF02875">
    <property type="entry name" value="Mur_ligase_C"/>
    <property type="match status" value="1"/>
</dbReference>
<dbReference type="GO" id="GO:0005524">
    <property type="term" value="F:ATP binding"/>
    <property type="evidence" value="ECO:0007669"/>
    <property type="project" value="UniProtKB-KW"/>
</dbReference>
<dbReference type="EC" id="6.3.2.17" evidence="2"/>
<sequence length="404" mass="44222">MITGFDDYQQRHKVFSKPIIEPGLEAIKTVLAALGNPHHQLRVIHVAGTNGKGTTVAYTSALCRAHQLKTGVFMSPAIVDVHDQIQCDGQAITREAMDEIFIQLKPFSNQLTEFELLTVVALLYFVAQKVDVAIVEAGLGGLEDATNVVLPVVSIITSIALEHTQFLGNTLASIAYHKGGIIKQAPVVVGRVPEEAHVVLRALAQDVPYYQIGEQIFVTAASYKFKTTTLTNLTRQLKGTRQADNMALALTAFLQLGIPLQAERAKQAIANTTLPARFEEIVPNVFFDGAHNEASARELVTTLQTYYPATKVTFVVGILKDKAIADVLRVLEQVSDTFYFVSFANERAATAQDVLQMSRAKVKQETTAIRDTIMAKRDGITVVTGSLYLLAQLREIILCQTDAQ</sequence>
<feature type="domain" description="Mur ligase central" evidence="11">
    <location>
        <begin position="46"/>
        <end position="188"/>
    </location>
</feature>
<dbReference type="InterPro" id="IPR004101">
    <property type="entry name" value="Mur_ligase_C"/>
</dbReference>
<dbReference type="Pfam" id="PF08245">
    <property type="entry name" value="Mur_ligase_M"/>
    <property type="match status" value="1"/>
</dbReference>
<dbReference type="PROSITE" id="PS01012">
    <property type="entry name" value="FOLYLPOLYGLU_SYNT_2"/>
    <property type="match status" value="1"/>
</dbReference>
<evidence type="ECO:0000256" key="9">
    <source>
        <dbReference type="ARBA" id="ARBA00047493"/>
    </source>
</evidence>
<dbReference type="SUPFAM" id="SSF53623">
    <property type="entry name" value="MurD-like peptide ligases, catalytic domain"/>
    <property type="match status" value="1"/>
</dbReference>
<keyword evidence="4" id="KW-0479">Metal-binding</keyword>
<dbReference type="InterPro" id="IPR013221">
    <property type="entry name" value="Mur_ligase_cen"/>
</dbReference>
<dbReference type="GO" id="GO:0046872">
    <property type="term" value="F:metal ion binding"/>
    <property type="evidence" value="ECO:0007669"/>
    <property type="project" value="UniProtKB-KW"/>
</dbReference>
<dbReference type="PANTHER" id="PTHR11136">
    <property type="entry name" value="FOLYLPOLYGLUTAMATE SYNTHASE-RELATED"/>
    <property type="match status" value="1"/>
</dbReference>
<comment type="similarity">
    <text evidence="1">Belongs to the folylpolyglutamate synthase family.</text>
</comment>
<dbReference type="InterPro" id="IPR001645">
    <property type="entry name" value="Folylpolyglutamate_synth"/>
</dbReference>
<dbReference type="InterPro" id="IPR036565">
    <property type="entry name" value="Mur-like_cat_sf"/>
</dbReference>
<protein>
    <recommendedName>
        <fullName evidence="2">tetrahydrofolate synthase</fullName>
        <ecNumber evidence="2">6.3.2.17</ecNumber>
    </recommendedName>
    <alternativeName>
        <fullName evidence="8">Tetrahydrofolylpolyglutamate synthase</fullName>
    </alternativeName>
</protein>
<dbReference type="NCBIfam" id="TIGR01499">
    <property type="entry name" value="folC"/>
    <property type="match status" value="1"/>
</dbReference>
<dbReference type="InterPro" id="IPR018109">
    <property type="entry name" value="Folylpolyglutamate_synth_CS"/>
</dbReference>
<dbReference type="Proteomes" id="UP000700212">
    <property type="component" value="Unassembled WGS sequence"/>
</dbReference>
<evidence type="ECO:0000256" key="6">
    <source>
        <dbReference type="ARBA" id="ARBA00022840"/>
    </source>
</evidence>
<evidence type="ECO:0000313" key="13">
    <source>
        <dbReference type="Proteomes" id="UP000700212"/>
    </source>
</evidence>
<dbReference type="EMBL" id="DYTV01000090">
    <property type="protein sequence ID" value="HJH11337.1"/>
    <property type="molecule type" value="Genomic_DNA"/>
</dbReference>
<proteinExistence type="inferred from homology"/>